<feature type="transmembrane region" description="Helical" evidence="8">
    <location>
        <begin position="20"/>
        <end position="43"/>
    </location>
</feature>
<keyword evidence="7 8" id="KW-0472">Membrane</keyword>
<keyword evidence="2" id="KW-0813">Transport</keyword>
<evidence type="ECO:0000313" key="9">
    <source>
        <dbReference type="EMBL" id="TWU05584.1"/>
    </source>
</evidence>
<dbReference type="EMBL" id="SJPN01000002">
    <property type="protein sequence ID" value="TWU05584.1"/>
    <property type="molecule type" value="Genomic_DNA"/>
</dbReference>
<evidence type="ECO:0000256" key="4">
    <source>
        <dbReference type="ARBA" id="ARBA00022519"/>
    </source>
</evidence>
<feature type="transmembrane region" description="Helical" evidence="8">
    <location>
        <begin position="157"/>
        <end position="181"/>
    </location>
</feature>
<evidence type="ECO:0000256" key="3">
    <source>
        <dbReference type="ARBA" id="ARBA00022475"/>
    </source>
</evidence>
<dbReference type="PANTHER" id="PTHR43357">
    <property type="entry name" value="INNER MEMBRANE ABC TRANSPORTER PERMEASE PROTEIN YDCV"/>
    <property type="match status" value="1"/>
</dbReference>
<protein>
    <recommendedName>
        <fullName evidence="11">ABC transmembrane type-1 domain-containing protein</fullName>
    </recommendedName>
</protein>
<feature type="transmembrane region" description="Helical" evidence="8">
    <location>
        <begin position="110"/>
        <end position="136"/>
    </location>
</feature>
<evidence type="ECO:0000256" key="1">
    <source>
        <dbReference type="ARBA" id="ARBA00004429"/>
    </source>
</evidence>
<evidence type="ECO:0000256" key="8">
    <source>
        <dbReference type="SAM" id="Phobius"/>
    </source>
</evidence>
<dbReference type="OrthoDB" id="282704at2"/>
<keyword evidence="10" id="KW-1185">Reference proteome</keyword>
<keyword evidence="5 8" id="KW-0812">Transmembrane</keyword>
<evidence type="ECO:0000256" key="7">
    <source>
        <dbReference type="ARBA" id="ARBA00023136"/>
    </source>
</evidence>
<reference evidence="9 10" key="1">
    <citation type="submission" date="2019-02" db="EMBL/GenBank/DDBJ databases">
        <title>Deep-cultivation of Planctomycetes and their phenomic and genomic characterization uncovers novel biology.</title>
        <authorList>
            <person name="Wiegand S."/>
            <person name="Jogler M."/>
            <person name="Boedeker C."/>
            <person name="Pinto D."/>
            <person name="Vollmers J."/>
            <person name="Rivas-Marin E."/>
            <person name="Kohn T."/>
            <person name="Peeters S.H."/>
            <person name="Heuer A."/>
            <person name="Rast P."/>
            <person name="Oberbeckmann S."/>
            <person name="Bunk B."/>
            <person name="Jeske O."/>
            <person name="Meyerdierks A."/>
            <person name="Storesund J.E."/>
            <person name="Kallscheuer N."/>
            <person name="Luecker S."/>
            <person name="Lage O.M."/>
            <person name="Pohl T."/>
            <person name="Merkel B.J."/>
            <person name="Hornburger P."/>
            <person name="Mueller R.-W."/>
            <person name="Bruemmer F."/>
            <person name="Labrenz M."/>
            <person name="Spormann A.M."/>
            <person name="Op Den Camp H."/>
            <person name="Overmann J."/>
            <person name="Amann R."/>
            <person name="Jetten M.S.M."/>
            <person name="Mascher T."/>
            <person name="Medema M.H."/>
            <person name="Devos D.P."/>
            <person name="Kaster A.-K."/>
            <person name="Ovreas L."/>
            <person name="Rohde M."/>
            <person name="Galperin M.Y."/>
            <person name="Jogler C."/>
        </authorList>
    </citation>
    <scope>NUCLEOTIDE SEQUENCE [LARGE SCALE GENOMIC DNA]</scope>
    <source>
        <strain evidence="9 10">Pla52n</strain>
    </source>
</reference>
<feature type="transmembrane region" description="Helical" evidence="8">
    <location>
        <begin position="277"/>
        <end position="300"/>
    </location>
</feature>
<organism evidence="9 10">
    <name type="scientific">Stieleria varia</name>
    <dbReference type="NCBI Taxonomy" id="2528005"/>
    <lineage>
        <taxon>Bacteria</taxon>
        <taxon>Pseudomonadati</taxon>
        <taxon>Planctomycetota</taxon>
        <taxon>Planctomycetia</taxon>
        <taxon>Pirellulales</taxon>
        <taxon>Pirellulaceae</taxon>
        <taxon>Stieleria</taxon>
    </lineage>
</organism>
<feature type="transmembrane region" description="Helical" evidence="8">
    <location>
        <begin position="209"/>
        <end position="232"/>
    </location>
</feature>
<accession>A0A5C6B543</accession>
<dbReference type="Gene3D" id="1.10.3720.10">
    <property type="entry name" value="MetI-like"/>
    <property type="match status" value="2"/>
</dbReference>
<keyword evidence="6 8" id="KW-1133">Transmembrane helix</keyword>
<proteinExistence type="predicted"/>
<comment type="caution">
    <text evidence="9">The sequence shown here is derived from an EMBL/GenBank/DDBJ whole genome shotgun (WGS) entry which is preliminary data.</text>
</comment>
<feature type="transmembrane region" description="Helical" evidence="8">
    <location>
        <begin position="376"/>
        <end position="396"/>
    </location>
</feature>
<feature type="transmembrane region" description="Helical" evidence="8">
    <location>
        <begin position="466"/>
        <end position="484"/>
    </location>
</feature>
<dbReference type="InterPro" id="IPR035906">
    <property type="entry name" value="MetI-like_sf"/>
</dbReference>
<dbReference type="GO" id="GO:0005886">
    <property type="term" value="C:plasma membrane"/>
    <property type="evidence" value="ECO:0007669"/>
    <property type="project" value="UniProtKB-SubCell"/>
</dbReference>
<dbReference type="PANTHER" id="PTHR43357:SF3">
    <property type="entry name" value="FE(3+)-TRANSPORT SYSTEM PERMEASE PROTEIN FBPB 2"/>
    <property type="match status" value="1"/>
</dbReference>
<dbReference type="RefSeq" id="WP_146518811.1">
    <property type="nucleotide sequence ID" value="NZ_CP151726.1"/>
</dbReference>
<feature type="transmembrane region" description="Helical" evidence="8">
    <location>
        <begin position="63"/>
        <end position="83"/>
    </location>
</feature>
<sequence length="540" mass="57885">MNWWQPLLLTLQLMVGSVLISGLVGLVGAWGATVATSSLGVAFKRGGRGNGLLAVASRFAGHLFFLAMVAAIATPMVLHAAAWEAAAGKFGWLSLTQSGSRTYEGLAGRYSGMVACVWVHGLLGAAMVSLATWVGMRRIPSVFLRQASLEMGPWRRWWTVQLPLAAPWTITALLATAAFAATEMTVADLYGVRTLADSFYLFHAANPDVGSVLSTLVLPAVFALTIIAHWFLGKHRSFDLQDRVAGPSSEAFAELSDADQGDATRMDIGEDSAASQAMAIVALFVCASLITLIPIASLVIKAGHDVTLITAADGSTVAKVTWSATECISRLLRAPLDFAKEYQWTIVIGLGAACLATMVAWPLAMFGRGRPVFRRVVDVSAVAAFLIPGPIVGLMIVKCFAMGLPGMRAIYQQTLLPTWIALSVRGVPIAYWILRTGYQGIGRDVVHAGRLDLTWAKRIWSIDRPLLAGSLLASMLAVAVFATGDVPATLPVIPPGVTSVGTRLFALLHSGARYQEASLAIWYLICILFFAGWAKRRWMR</sequence>
<keyword evidence="4" id="KW-0997">Cell inner membrane</keyword>
<keyword evidence="3" id="KW-1003">Cell membrane</keyword>
<feature type="transmembrane region" description="Helical" evidence="8">
    <location>
        <begin position="517"/>
        <end position="534"/>
    </location>
</feature>
<name>A0A5C6B543_9BACT</name>
<gene>
    <name evidence="9" type="ORF">Pla52n_12990</name>
</gene>
<evidence type="ECO:0000256" key="2">
    <source>
        <dbReference type="ARBA" id="ARBA00022448"/>
    </source>
</evidence>
<feature type="transmembrane region" description="Helical" evidence="8">
    <location>
        <begin position="342"/>
        <end position="364"/>
    </location>
</feature>
<feature type="transmembrane region" description="Helical" evidence="8">
    <location>
        <begin position="416"/>
        <end position="434"/>
    </location>
</feature>
<evidence type="ECO:0000256" key="5">
    <source>
        <dbReference type="ARBA" id="ARBA00022692"/>
    </source>
</evidence>
<comment type="subcellular location">
    <subcellularLocation>
        <location evidence="1">Cell inner membrane</location>
        <topology evidence="1">Multi-pass membrane protein</topology>
    </subcellularLocation>
</comment>
<dbReference type="AlphaFoldDB" id="A0A5C6B543"/>
<evidence type="ECO:0000313" key="10">
    <source>
        <dbReference type="Proteomes" id="UP000320176"/>
    </source>
</evidence>
<evidence type="ECO:0000256" key="6">
    <source>
        <dbReference type="ARBA" id="ARBA00022989"/>
    </source>
</evidence>
<evidence type="ECO:0008006" key="11">
    <source>
        <dbReference type="Google" id="ProtNLM"/>
    </source>
</evidence>
<dbReference type="Proteomes" id="UP000320176">
    <property type="component" value="Unassembled WGS sequence"/>
</dbReference>
<dbReference type="SUPFAM" id="SSF161098">
    <property type="entry name" value="MetI-like"/>
    <property type="match status" value="2"/>
</dbReference>